<organism evidence="2 3">
    <name type="scientific">Halomonas korlensis</name>
    <dbReference type="NCBI Taxonomy" id="463301"/>
    <lineage>
        <taxon>Bacteria</taxon>
        <taxon>Pseudomonadati</taxon>
        <taxon>Pseudomonadota</taxon>
        <taxon>Gammaproteobacteria</taxon>
        <taxon>Oceanospirillales</taxon>
        <taxon>Halomonadaceae</taxon>
        <taxon>Halomonas</taxon>
    </lineage>
</organism>
<gene>
    <name evidence="2" type="ORF">SAMN04487955_104110</name>
</gene>
<evidence type="ECO:0000256" key="1">
    <source>
        <dbReference type="SAM" id="Coils"/>
    </source>
</evidence>
<dbReference type="OrthoDB" id="6172547at2"/>
<dbReference type="Proteomes" id="UP000198693">
    <property type="component" value="Unassembled WGS sequence"/>
</dbReference>
<keyword evidence="1" id="KW-0175">Coiled coil</keyword>
<accession>A0A1I7HB79</accession>
<dbReference type="PROSITE" id="PS51257">
    <property type="entry name" value="PROKAR_LIPOPROTEIN"/>
    <property type="match status" value="1"/>
</dbReference>
<evidence type="ECO:0000313" key="3">
    <source>
        <dbReference type="Proteomes" id="UP000198693"/>
    </source>
</evidence>
<dbReference type="AlphaFoldDB" id="A0A1I7HB79"/>
<dbReference type="RefSeq" id="WP_089794423.1">
    <property type="nucleotide sequence ID" value="NZ_FPBP01000004.1"/>
</dbReference>
<keyword evidence="3" id="KW-1185">Reference proteome</keyword>
<evidence type="ECO:0008006" key="4">
    <source>
        <dbReference type="Google" id="ProtNLM"/>
    </source>
</evidence>
<evidence type="ECO:0000313" key="2">
    <source>
        <dbReference type="EMBL" id="SFU57852.1"/>
    </source>
</evidence>
<dbReference type="EMBL" id="FPBP01000004">
    <property type="protein sequence ID" value="SFU57852.1"/>
    <property type="molecule type" value="Genomic_DNA"/>
</dbReference>
<proteinExistence type="predicted"/>
<feature type="coiled-coil region" evidence="1">
    <location>
        <begin position="140"/>
        <end position="177"/>
    </location>
</feature>
<sequence>MRRRLRIGPLLVCLMALLLGGCELLPDEPFARQDHNESVKPVSSGCKAVLPNFNDVPCLLSDWIAFGLASQRGDHEWRNDMLTRLQAETAERRLARAIVLTWGSENEWDHASELYKADLHAAPVELQPLLRYWLNELEGRRAMSGRLASSQQEIATLEEENAALDEKLEALTDIERNINLRQQIDEEETRQ</sequence>
<dbReference type="STRING" id="463301.SAMN04487955_104110"/>
<name>A0A1I7HB79_9GAMM</name>
<reference evidence="3" key="1">
    <citation type="submission" date="2016-10" db="EMBL/GenBank/DDBJ databases">
        <authorList>
            <person name="Varghese N."/>
            <person name="Submissions S."/>
        </authorList>
    </citation>
    <scope>NUCLEOTIDE SEQUENCE [LARGE SCALE GENOMIC DNA]</scope>
    <source>
        <strain evidence="3">CGMCC 1.6981</strain>
    </source>
</reference>
<protein>
    <recommendedName>
        <fullName evidence="4">YfhG lipoprotein</fullName>
    </recommendedName>
</protein>